<accession>A0A0K6ISJ0</accession>
<dbReference type="OrthoDB" id="8561347at2"/>
<dbReference type="Pfam" id="PF20081">
    <property type="entry name" value="DUF6475"/>
    <property type="match status" value="1"/>
</dbReference>
<sequence>MIDNDKREFAEIWGAAWAMYGKSVSPQLLSIAFEALRAYSIEEVRIGLTRHIQSPDTGQFFPKPADIIKHIDGNSKSKALIAWHKVDKAIRQIGAWTSVMFDDALIHKVISDMGGWCELCKVDDKEYPFRQKDFLTRYQSYLLRNDVGDYPRLLTGIADQQNHQKGFAMQRPIAVGETKEASQVYAKGLANFNSVPMKRISEKK</sequence>
<dbReference type="InterPro" id="IPR045521">
    <property type="entry name" value="DUF6475"/>
</dbReference>
<feature type="domain" description="DUF6475" evidence="1">
    <location>
        <begin position="99"/>
        <end position="188"/>
    </location>
</feature>
<evidence type="ECO:0000313" key="2">
    <source>
        <dbReference type="EMBL" id="CUB06068.1"/>
    </source>
</evidence>
<evidence type="ECO:0000313" key="3">
    <source>
        <dbReference type="Proteomes" id="UP000182769"/>
    </source>
</evidence>
<dbReference type="STRING" id="1137284.GCA_001418205_03354"/>
<evidence type="ECO:0000259" key="1">
    <source>
        <dbReference type="Pfam" id="PF20081"/>
    </source>
</evidence>
<dbReference type="EMBL" id="CYHG01000014">
    <property type="protein sequence ID" value="CUB06068.1"/>
    <property type="molecule type" value="Genomic_DNA"/>
</dbReference>
<gene>
    <name evidence="2" type="ORF">Ga0061065_11482</name>
</gene>
<name>A0A0K6ISJ0_9GAMM</name>
<organism evidence="2 3">
    <name type="scientific">Marinomonas fungiae</name>
    <dbReference type="NCBI Taxonomy" id="1137284"/>
    <lineage>
        <taxon>Bacteria</taxon>
        <taxon>Pseudomonadati</taxon>
        <taxon>Pseudomonadota</taxon>
        <taxon>Gammaproteobacteria</taxon>
        <taxon>Oceanospirillales</taxon>
        <taxon>Oceanospirillaceae</taxon>
        <taxon>Marinomonas</taxon>
    </lineage>
</organism>
<proteinExistence type="predicted"/>
<dbReference type="Proteomes" id="UP000182769">
    <property type="component" value="Unassembled WGS sequence"/>
</dbReference>
<protein>
    <recommendedName>
        <fullName evidence="1">DUF6475 domain-containing protein</fullName>
    </recommendedName>
</protein>
<keyword evidence="3" id="KW-1185">Reference proteome</keyword>
<dbReference type="RefSeq" id="WP_055464369.1">
    <property type="nucleotide sequence ID" value="NZ_CYHG01000014.1"/>
</dbReference>
<dbReference type="AlphaFoldDB" id="A0A0K6ISJ0"/>
<reference evidence="3" key="1">
    <citation type="submission" date="2015-08" db="EMBL/GenBank/DDBJ databases">
        <authorList>
            <person name="Varghese N."/>
        </authorList>
    </citation>
    <scope>NUCLEOTIDE SEQUENCE [LARGE SCALE GENOMIC DNA]</scope>
    <source>
        <strain evidence="3">JCM 18476</strain>
    </source>
</reference>